<reference evidence="1" key="1">
    <citation type="journal article" date="2020" name="Stud. Mycol.">
        <title>101 Dothideomycetes genomes: a test case for predicting lifestyles and emergence of pathogens.</title>
        <authorList>
            <person name="Haridas S."/>
            <person name="Albert R."/>
            <person name="Binder M."/>
            <person name="Bloem J."/>
            <person name="Labutti K."/>
            <person name="Salamov A."/>
            <person name="Andreopoulos B."/>
            <person name="Baker S."/>
            <person name="Barry K."/>
            <person name="Bills G."/>
            <person name="Bluhm B."/>
            <person name="Cannon C."/>
            <person name="Castanera R."/>
            <person name="Culley D."/>
            <person name="Daum C."/>
            <person name="Ezra D."/>
            <person name="Gonzalez J."/>
            <person name="Henrissat B."/>
            <person name="Kuo A."/>
            <person name="Liang C."/>
            <person name="Lipzen A."/>
            <person name="Lutzoni F."/>
            <person name="Magnuson J."/>
            <person name="Mondo S."/>
            <person name="Nolan M."/>
            <person name="Ohm R."/>
            <person name="Pangilinan J."/>
            <person name="Park H.-J."/>
            <person name="Ramirez L."/>
            <person name="Alfaro M."/>
            <person name="Sun H."/>
            <person name="Tritt A."/>
            <person name="Yoshinaga Y."/>
            <person name="Zwiers L.-H."/>
            <person name="Turgeon B."/>
            <person name="Goodwin S."/>
            <person name="Spatafora J."/>
            <person name="Crous P."/>
            <person name="Grigoriev I."/>
        </authorList>
    </citation>
    <scope>NUCLEOTIDE SEQUENCE</scope>
    <source>
        <strain evidence="1">Tuck. ex Michener</strain>
    </source>
</reference>
<keyword evidence="2" id="KW-1185">Reference proteome</keyword>
<organism evidence="1 2">
    <name type="scientific">Viridothelium virens</name>
    <name type="common">Speckled blister lichen</name>
    <name type="synonym">Trypethelium virens</name>
    <dbReference type="NCBI Taxonomy" id="1048519"/>
    <lineage>
        <taxon>Eukaryota</taxon>
        <taxon>Fungi</taxon>
        <taxon>Dikarya</taxon>
        <taxon>Ascomycota</taxon>
        <taxon>Pezizomycotina</taxon>
        <taxon>Dothideomycetes</taxon>
        <taxon>Dothideomycetes incertae sedis</taxon>
        <taxon>Trypetheliales</taxon>
        <taxon>Trypetheliaceae</taxon>
        <taxon>Viridothelium</taxon>
    </lineage>
</organism>
<dbReference type="Proteomes" id="UP000800092">
    <property type="component" value="Unassembled WGS sequence"/>
</dbReference>
<proteinExistence type="predicted"/>
<evidence type="ECO:0000313" key="1">
    <source>
        <dbReference type="EMBL" id="KAF2237684.1"/>
    </source>
</evidence>
<sequence length="200" mass="22166">MEVEETFSQLPLQIDPQTKAISFPGTTSSSTEAEIHQLNLLNRAIVGLNAPTPPPPVPVDPKRSGQITKMREAGNTAFRKGSYQEAIRLYSLGLEMAIQRPAWEPAGLVREEVSGLYANRAQAHMAIQAWPEGSIDAESSLECKKVQNPKSWWRKGRCLIEMGRPEEAADWVKQGLDFEGNDQELQSLKKEIDAAIGKRA</sequence>
<dbReference type="PANTHER" id="PTHR46035">
    <property type="entry name" value="TETRATRICOPEPTIDE REPEAT PROTEIN 4"/>
    <property type="match status" value="1"/>
</dbReference>
<dbReference type="GO" id="GO:0005829">
    <property type="term" value="C:cytosol"/>
    <property type="evidence" value="ECO:0007669"/>
    <property type="project" value="TreeGrafter"/>
</dbReference>
<dbReference type="EMBL" id="ML991779">
    <property type="protein sequence ID" value="KAF2237684.1"/>
    <property type="molecule type" value="Genomic_DNA"/>
</dbReference>
<dbReference type="GO" id="GO:0051879">
    <property type="term" value="F:Hsp90 protein binding"/>
    <property type="evidence" value="ECO:0007669"/>
    <property type="project" value="TreeGrafter"/>
</dbReference>
<evidence type="ECO:0000313" key="2">
    <source>
        <dbReference type="Proteomes" id="UP000800092"/>
    </source>
</evidence>
<gene>
    <name evidence="1" type="ORF">EV356DRAFT_383245</name>
</gene>
<dbReference type="Gene3D" id="1.25.40.10">
    <property type="entry name" value="Tetratricopeptide repeat domain"/>
    <property type="match status" value="1"/>
</dbReference>
<dbReference type="OrthoDB" id="433738at2759"/>
<dbReference type="SUPFAM" id="SSF48452">
    <property type="entry name" value="TPR-like"/>
    <property type="match status" value="1"/>
</dbReference>
<dbReference type="PANTHER" id="PTHR46035:SF3">
    <property type="entry name" value="TRANSLOCATION PROTEIN SEC72"/>
    <property type="match status" value="1"/>
</dbReference>
<dbReference type="GO" id="GO:0006457">
    <property type="term" value="P:protein folding"/>
    <property type="evidence" value="ECO:0007669"/>
    <property type="project" value="TreeGrafter"/>
</dbReference>
<name>A0A6A6HHQ8_VIRVR</name>
<dbReference type="InterPro" id="IPR011990">
    <property type="entry name" value="TPR-like_helical_dom_sf"/>
</dbReference>
<protein>
    <submittedName>
        <fullName evidence="1">Tetratricopeptide repeat domain-containing protein</fullName>
    </submittedName>
</protein>
<accession>A0A6A6HHQ8</accession>
<dbReference type="AlphaFoldDB" id="A0A6A6HHQ8"/>
<dbReference type="GO" id="GO:0005634">
    <property type="term" value="C:nucleus"/>
    <property type="evidence" value="ECO:0007669"/>
    <property type="project" value="TreeGrafter"/>
</dbReference>
<dbReference type="GO" id="GO:0030544">
    <property type="term" value="F:Hsp70 protein binding"/>
    <property type="evidence" value="ECO:0007669"/>
    <property type="project" value="TreeGrafter"/>
</dbReference>